<protein>
    <submittedName>
        <fullName evidence="2">Alpha/beta fold hydrolase</fullName>
    </submittedName>
</protein>
<comment type="caution">
    <text evidence="2">The sequence shown here is derived from an EMBL/GenBank/DDBJ whole genome shotgun (WGS) entry which is preliminary data.</text>
</comment>
<keyword evidence="2" id="KW-0378">Hydrolase</keyword>
<dbReference type="Pfam" id="PF00561">
    <property type="entry name" value="Abhydrolase_1"/>
    <property type="match status" value="1"/>
</dbReference>
<evidence type="ECO:0000259" key="1">
    <source>
        <dbReference type="Pfam" id="PF00561"/>
    </source>
</evidence>
<organism evidence="2">
    <name type="scientific">Schlesneria paludicola</name>
    <dbReference type="NCBI Taxonomy" id="360056"/>
    <lineage>
        <taxon>Bacteria</taxon>
        <taxon>Pseudomonadati</taxon>
        <taxon>Planctomycetota</taxon>
        <taxon>Planctomycetia</taxon>
        <taxon>Planctomycetales</taxon>
        <taxon>Planctomycetaceae</taxon>
        <taxon>Schlesneria</taxon>
    </lineage>
</organism>
<dbReference type="InterPro" id="IPR000073">
    <property type="entry name" value="AB_hydrolase_1"/>
</dbReference>
<dbReference type="AlphaFoldDB" id="A0A7C4LN65"/>
<dbReference type="SUPFAM" id="SSF53474">
    <property type="entry name" value="alpha/beta-Hydrolases"/>
    <property type="match status" value="1"/>
</dbReference>
<dbReference type="PANTHER" id="PTHR43798">
    <property type="entry name" value="MONOACYLGLYCEROL LIPASE"/>
    <property type="match status" value="1"/>
</dbReference>
<sequence length="269" mass="30929">MHYLDEGQGEPVVLVHGNPNWCYYWRRLIPFLADRFRCLACDHLGCGWSDKPSASQYRYTLAQRVQDLETWLDGLGLRAPISLVVHDWGGMIGFAYATRYPERIRKLVVLNSAAFRLPESKPVPWQLRLARMPIVGACLVRGLNAFSRGAVRSCVTRRPLAPAVARAYCAPYDSWAHRIAVHRFVQDIPLRPGDPAWSTVMETEHRLSLLADKPLLIGWGDRDFVFDHHFLAEWRRRFPQAIVHRFADCGHYVLEDAADELLPLIRDFL</sequence>
<accession>A0A7C4LN65</accession>
<dbReference type="InterPro" id="IPR000639">
    <property type="entry name" value="Epox_hydrolase-like"/>
</dbReference>
<feature type="domain" description="AB hydrolase-1" evidence="1">
    <location>
        <begin position="11"/>
        <end position="257"/>
    </location>
</feature>
<dbReference type="PANTHER" id="PTHR43798:SF24">
    <property type="entry name" value="CIS-3-ALKYL-4-ALKYLOXETAN-2-ONE DECARBOXYLASE"/>
    <property type="match status" value="1"/>
</dbReference>
<dbReference type="EMBL" id="DSVQ01000018">
    <property type="protein sequence ID" value="HGT40676.1"/>
    <property type="molecule type" value="Genomic_DNA"/>
</dbReference>
<reference evidence="2" key="1">
    <citation type="journal article" date="2020" name="mSystems">
        <title>Genome- and Community-Level Interaction Insights into Carbon Utilization and Element Cycling Functions of Hydrothermarchaeota in Hydrothermal Sediment.</title>
        <authorList>
            <person name="Zhou Z."/>
            <person name="Liu Y."/>
            <person name="Xu W."/>
            <person name="Pan J."/>
            <person name="Luo Z.H."/>
            <person name="Li M."/>
        </authorList>
    </citation>
    <scope>NUCLEOTIDE SEQUENCE [LARGE SCALE GENOMIC DNA]</scope>
    <source>
        <strain evidence="2">SpSt-508</strain>
    </source>
</reference>
<dbReference type="InterPro" id="IPR050266">
    <property type="entry name" value="AB_hydrolase_sf"/>
</dbReference>
<dbReference type="PRINTS" id="PR00412">
    <property type="entry name" value="EPOXHYDRLASE"/>
</dbReference>
<gene>
    <name evidence="2" type="ORF">ENS64_15640</name>
</gene>
<dbReference type="InterPro" id="IPR029058">
    <property type="entry name" value="AB_hydrolase_fold"/>
</dbReference>
<dbReference type="Gene3D" id="3.40.50.1820">
    <property type="entry name" value="alpha/beta hydrolase"/>
    <property type="match status" value="1"/>
</dbReference>
<name>A0A7C4LN65_9PLAN</name>
<evidence type="ECO:0000313" key="2">
    <source>
        <dbReference type="EMBL" id="HGT40676.1"/>
    </source>
</evidence>
<dbReference type="PRINTS" id="PR00111">
    <property type="entry name" value="ABHYDROLASE"/>
</dbReference>
<dbReference type="GO" id="GO:0016020">
    <property type="term" value="C:membrane"/>
    <property type="evidence" value="ECO:0007669"/>
    <property type="project" value="TreeGrafter"/>
</dbReference>
<proteinExistence type="predicted"/>
<dbReference type="GO" id="GO:0016787">
    <property type="term" value="F:hydrolase activity"/>
    <property type="evidence" value="ECO:0007669"/>
    <property type="project" value="UniProtKB-KW"/>
</dbReference>